<feature type="compositionally biased region" description="Basic and acidic residues" evidence="1">
    <location>
        <begin position="37"/>
        <end position="55"/>
    </location>
</feature>
<gene>
    <name evidence="2" type="ORF">D623_10009551</name>
</gene>
<accession>S7PRE8</accession>
<evidence type="ECO:0000313" key="2">
    <source>
        <dbReference type="EMBL" id="EPQ11047.1"/>
    </source>
</evidence>
<feature type="region of interest" description="Disordered" evidence="1">
    <location>
        <begin position="1"/>
        <end position="68"/>
    </location>
</feature>
<dbReference type="EMBL" id="KE163172">
    <property type="protein sequence ID" value="EPQ11047.1"/>
    <property type="molecule type" value="Genomic_DNA"/>
</dbReference>
<dbReference type="AlphaFoldDB" id="S7PRE8"/>
<name>S7PRE8_MYOBR</name>
<organism evidence="2 3">
    <name type="scientific">Myotis brandtii</name>
    <name type="common">Brandt's bat</name>
    <dbReference type="NCBI Taxonomy" id="109478"/>
    <lineage>
        <taxon>Eukaryota</taxon>
        <taxon>Metazoa</taxon>
        <taxon>Chordata</taxon>
        <taxon>Craniata</taxon>
        <taxon>Vertebrata</taxon>
        <taxon>Euteleostomi</taxon>
        <taxon>Mammalia</taxon>
        <taxon>Eutheria</taxon>
        <taxon>Laurasiatheria</taxon>
        <taxon>Chiroptera</taxon>
        <taxon>Yangochiroptera</taxon>
        <taxon>Vespertilionidae</taxon>
        <taxon>Myotis</taxon>
    </lineage>
</organism>
<proteinExistence type="predicted"/>
<evidence type="ECO:0000256" key="1">
    <source>
        <dbReference type="SAM" id="MobiDB-lite"/>
    </source>
</evidence>
<sequence>MGALAPKQHTPSHPLMRADNRRTNYSSRLGLGAKPAAQHERKEGVGGGREGEKHPSVASYMHPNQDSTRKLSMCPDWYEATTVVYGTMLQPTEHRPGRCIWVDTQAHCSEHR</sequence>
<keyword evidence="3" id="KW-1185">Reference proteome</keyword>
<reference evidence="2 3" key="1">
    <citation type="journal article" date="2013" name="Nat. Commun.">
        <title>Genome analysis reveals insights into physiology and longevity of the Brandt's bat Myotis brandtii.</title>
        <authorList>
            <person name="Seim I."/>
            <person name="Fang X."/>
            <person name="Xiong Z."/>
            <person name="Lobanov A.V."/>
            <person name="Huang Z."/>
            <person name="Ma S."/>
            <person name="Feng Y."/>
            <person name="Turanov A.A."/>
            <person name="Zhu Y."/>
            <person name="Lenz T.L."/>
            <person name="Gerashchenko M.V."/>
            <person name="Fan D."/>
            <person name="Hee Yim S."/>
            <person name="Yao X."/>
            <person name="Jordan D."/>
            <person name="Xiong Y."/>
            <person name="Ma Y."/>
            <person name="Lyapunov A.N."/>
            <person name="Chen G."/>
            <person name="Kulakova O.I."/>
            <person name="Sun Y."/>
            <person name="Lee S.G."/>
            <person name="Bronson R.T."/>
            <person name="Moskalev A.A."/>
            <person name="Sunyaev S.R."/>
            <person name="Zhang G."/>
            <person name="Krogh A."/>
            <person name="Wang J."/>
            <person name="Gladyshev V.N."/>
        </authorList>
    </citation>
    <scope>NUCLEOTIDE SEQUENCE [LARGE SCALE GENOMIC DNA]</scope>
</reference>
<dbReference type="Proteomes" id="UP000052978">
    <property type="component" value="Unassembled WGS sequence"/>
</dbReference>
<protein>
    <submittedName>
        <fullName evidence="2">Uncharacterized protein</fullName>
    </submittedName>
</protein>
<evidence type="ECO:0000313" key="3">
    <source>
        <dbReference type="Proteomes" id="UP000052978"/>
    </source>
</evidence>